<reference evidence="1 2" key="1">
    <citation type="submission" date="2014-04" db="EMBL/GenBank/DDBJ databases">
        <authorList>
            <consortium name="DOE Joint Genome Institute"/>
            <person name="Kuo A."/>
            <person name="Kohler A."/>
            <person name="Costa M.D."/>
            <person name="Nagy L.G."/>
            <person name="Floudas D."/>
            <person name="Copeland A."/>
            <person name="Barry K.W."/>
            <person name="Cichocki N."/>
            <person name="Veneault-Fourrey C."/>
            <person name="LaButti K."/>
            <person name="Lindquist E.A."/>
            <person name="Lipzen A."/>
            <person name="Lundell T."/>
            <person name="Morin E."/>
            <person name="Murat C."/>
            <person name="Sun H."/>
            <person name="Tunlid A."/>
            <person name="Henrissat B."/>
            <person name="Grigoriev I.V."/>
            <person name="Hibbett D.S."/>
            <person name="Martin F."/>
            <person name="Nordberg H.P."/>
            <person name="Cantor M.N."/>
            <person name="Hua S.X."/>
        </authorList>
    </citation>
    <scope>NUCLEOTIDE SEQUENCE [LARGE SCALE GENOMIC DNA]</scope>
    <source>
        <strain evidence="1 2">Marx 270</strain>
    </source>
</reference>
<protein>
    <submittedName>
        <fullName evidence="1">Uncharacterized protein</fullName>
    </submittedName>
</protein>
<keyword evidence="2" id="KW-1185">Reference proteome</keyword>
<name>A0A0C3JP38_PISTI</name>
<reference evidence="2" key="2">
    <citation type="submission" date="2015-01" db="EMBL/GenBank/DDBJ databases">
        <title>Evolutionary Origins and Diversification of the Mycorrhizal Mutualists.</title>
        <authorList>
            <consortium name="DOE Joint Genome Institute"/>
            <consortium name="Mycorrhizal Genomics Consortium"/>
            <person name="Kohler A."/>
            <person name="Kuo A."/>
            <person name="Nagy L.G."/>
            <person name="Floudas D."/>
            <person name="Copeland A."/>
            <person name="Barry K.W."/>
            <person name="Cichocki N."/>
            <person name="Veneault-Fourrey C."/>
            <person name="LaButti K."/>
            <person name="Lindquist E.A."/>
            <person name="Lipzen A."/>
            <person name="Lundell T."/>
            <person name="Morin E."/>
            <person name="Murat C."/>
            <person name="Riley R."/>
            <person name="Ohm R."/>
            <person name="Sun H."/>
            <person name="Tunlid A."/>
            <person name="Henrissat B."/>
            <person name="Grigoriev I.V."/>
            <person name="Hibbett D.S."/>
            <person name="Martin F."/>
        </authorList>
    </citation>
    <scope>NUCLEOTIDE SEQUENCE [LARGE SCALE GENOMIC DNA]</scope>
    <source>
        <strain evidence="2">Marx 270</strain>
    </source>
</reference>
<dbReference type="Proteomes" id="UP000054217">
    <property type="component" value="Unassembled WGS sequence"/>
</dbReference>
<dbReference type="HOGENOM" id="CLU_891731_0_0_1"/>
<dbReference type="EMBL" id="KN831951">
    <property type="protein sequence ID" value="KIO10938.1"/>
    <property type="molecule type" value="Genomic_DNA"/>
</dbReference>
<sequence length="312" mass="34205">MADSTETLVADGPIRPGRTRRYSFSHLEKLPVVLDPLSKPNKLRKLGKLDASFHLRHLRPVACSGLYVRRNKEKWPLPGTKKKFFDPEEECVWLVTKDQSEIIIAEGNIGDSALSISAVATVGEGADKLSFNVCFFYPKGRWTTALIKFSFFDEDGQPLKIGSLFPDDHNDHPIPVGKVIQSSSGANLAVGGVHPVSASIGFQRATTVTHTFTEMMGTRIRGHGVCKNVATWSLKEATGVAGRKGLADYTLKVTLSEPQVFVKVECHGEATLAGGHGIIDDRIQIGTAENPWTRFVYCSSKEFLQAAPKLKE</sequence>
<evidence type="ECO:0000313" key="1">
    <source>
        <dbReference type="EMBL" id="KIO10938.1"/>
    </source>
</evidence>
<organism evidence="1 2">
    <name type="scientific">Pisolithus tinctorius Marx 270</name>
    <dbReference type="NCBI Taxonomy" id="870435"/>
    <lineage>
        <taxon>Eukaryota</taxon>
        <taxon>Fungi</taxon>
        <taxon>Dikarya</taxon>
        <taxon>Basidiomycota</taxon>
        <taxon>Agaricomycotina</taxon>
        <taxon>Agaricomycetes</taxon>
        <taxon>Agaricomycetidae</taxon>
        <taxon>Boletales</taxon>
        <taxon>Sclerodermatineae</taxon>
        <taxon>Pisolithaceae</taxon>
        <taxon>Pisolithus</taxon>
    </lineage>
</organism>
<dbReference type="AlphaFoldDB" id="A0A0C3JP38"/>
<gene>
    <name evidence="1" type="ORF">M404DRAFT_995369</name>
</gene>
<accession>A0A0C3JP38</accession>
<dbReference type="OrthoDB" id="10339520at2759"/>
<dbReference type="InParanoid" id="A0A0C3JP38"/>
<proteinExistence type="predicted"/>
<evidence type="ECO:0000313" key="2">
    <source>
        <dbReference type="Proteomes" id="UP000054217"/>
    </source>
</evidence>